<reference evidence="1 2" key="1">
    <citation type="submission" date="2024-06" db="EMBL/GenBank/DDBJ databases">
        <title>Sorghum-associated microbial communities from plants grown in Nebraska, USA.</title>
        <authorList>
            <person name="Schachtman D."/>
        </authorList>
    </citation>
    <scope>NUCLEOTIDE SEQUENCE [LARGE SCALE GENOMIC DNA]</scope>
    <source>
        <strain evidence="1 2">2857</strain>
    </source>
</reference>
<dbReference type="RefSeq" id="WP_354025812.1">
    <property type="nucleotide sequence ID" value="NZ_JBEPSJ010000004.1"/>
</dbReference>
<protein>
    <submittedName>
        <fullName evidence="1">Uncharacterized protein</fullName>
    </submittedName>
</protein>
<evidence type="ECO:0000313" key="2">
    <source>
        <dbReference type="Proteomes" id="UP001549257"/>
    </source>
</evidence>
<name>A0ABV2QRF5_9MICO</name>
<accession>A0ABV2QRF5</accession>
<gene>
    <name evidence="1" type="ORF">ABIE21_003172</name>
</gene>
<comment type="caution">
    <text evidence="1">The sequence shown here is derived from an EMBL/GenBank/DDBJ whole genome shotgun (WGS) entry which is preliminary data.</text>
</comment>
<evidence type="ECO:0000313" key="1">
    <source>
        <dbReference type="EMBL" id="MET4583646.1"/>
    </source>
</evidence>
<dbReference type="EMBL" id="JBEPSJ010000004">
    <property type="protein sequence ID" value="MET4583646.1"/>
    <property type="molecule type" value="Genomic_DNA"/>
</dbReference>
<dbReference type="Proteomes" id="UP001549257">
    <property type="component" value="Unassembled WGS sequence"/>
</dbReference>
<organism evidence="1 2">
    <name type="scientific">Conyzicola nivalis</name>
    <dbReference type="NCBI Taxonomy" id="1477021"/>
    <lineage>
        <taxon>Bacteria</taxon>
        <taxon>Bacillati</taxon>
        <taxon>Actinomycetota</taxon>
        <taxon>Actinomycetes</taxon>
        <taxon>Micrococcales</taxon>
        <taxon>Microbacteriaceae</taxon>
        <taxon>Conyzicola</taxon>
    </lineage>
</organism>
<keyword evidence="2" id="KW-1185">Reference proteome</keyword>
<sequence length="374" mass="39317">MSARRAIVASGVALLTVVAVVAAMVVLSSGTGTVTSSRGTGCGTGTVDPAIVARADFAVGAFEGEQLVNAAEVMNAATDAGLPQRAQVIGVMTAIGESSLRNLTYGDDIYGVTNPDGSLTSSVGLFQQQSWWGSRSTRLDPYQSALLFFQRLGEVPGWESLPPTAAAHAVQRNADPDHYTRFFEPAARIVQTLTVAAGGSDCPISVDDRVLAQELVVHADDGSLRGLVPDHVRQIRWIANGDRVPGCGIDTRILQIMVIAVRYFDEVGVSSINRNCTAELLGAGAESWHYKDGGGRAVDFFSLDGVALTGADARSLRLIGLLDPSMPEGSRVGQAQCRSAAGITLALSRWTDIADGCDHLHIDVGEAVDDLLVN</sequence>
<proteinExistence type="predicted"/>